<reference evidence="8 10" key="3">
    <citation type="journal article" date="2021" name="BMC Genomics">
        <title>Genome-resolved metagenome and metatranscriptome analyses of thermophilic composting reveal key bacterial players and their metabolic interactions.</title>
        <authorList>
            <person name="Braga L.P.P."/>
            <person name="Pereira R.V."/>
            <person name="Martins L.F."/>
            <person name="Moura L.M.S."/>
            <person name="Sanchez F.B."/>
            <person name="Patane J.S.L."/>
            <person name="da Silva A.M."/>
            <person name="Setubal J.C."/>
        </authorList>
    </citation>
    <scope>NUCLEOTIDE SEQUENCE [LARGE SCALE GENOMIC DNA]</scope>
    <source>
        <strain evidence="8">ZC4RG45</strain>
    </source>
</reference>
<dbReference type="NCBIfam" id="TIGR00496">
    <property type="entry name" value="frr"/>
    <property type="match status" value="1"/>
</dbReference>
<dbReference type="SUPFAM" id="SSF55194">
    <property type="entry name" value="Ribosome recycling factor, RRF"/>
    <property type="match status" value="1"/>
</dbReference>
<dbReference type="InterPro" id="IPR002661">
    <property type="entry name" value="Ribosome_recyc_fac"/>
</dbReference>
<evidence type="ECO:0000313" key="8">
    <source>
        <dbReference type="EMBL" id="MFO7191477.1"/>
    </source>
</evidence>
<dbReference type="Gene3D" id="3.30.1360.40">
    <property type="match status" value="1"/>
</dbReference>
<evidence type="ECO:0000256" key="5">
    <source>
        <dbReference type="HAMAP-Rule" id="MF_00040"/>
    </source>
</evidence>
<keyword evidence="3 5" id="KW-0963">Cytoplasm</keyword>
<dbReference type="PANTHER" id="PTHR20982:SF3">
    <property type="entry name" value="MITOCHONDRIAL RIBOSOME RECYCLING FACTOR PSEUDO 1"/>
    <property type="match status" value="1"/>
</dbReference>
<sequence>MIDETLLEAEEKMEKAVEVAKEDLTSVRTGRAAPSMFARITVDYYGAPTPLNQLASITVPEARMAVVKPYDASQLEAIEKAIRESDLGVNPTNDGTIIRVVFPQLTEERRREMVKVARSKGEDAKIVVRNLRRKAKEELERLKKDGEVGEDDVYQAEKQLQTLTDQYVKQIDDLVKNKEAELLEV</sequence>
<dbReference type="Pfam" id="PF01765">
    <property type="entry name" value="RRF"/>
    <property type="match status" value="1"/>
</dbReference>
<dbReference type="EMBL" id="QGUI01000660">
    <property type="protein sequence ID" value="PZM93254.1"/>
    <property type="molecule type" value="Genomic_DNA"/>
</dbReference>
<evidence type="ECO:0000259" key="7">
    <source>
        <dbReference type="Pfam" id="PF01765"/>
    </source>
</evidence>
<feature type="coiled-coil region" evidence="6">
    <location>
        <begin position="125"/>
        <end position="152"/>
    </location>
</feature>
<dbReference type="FunFam" id="3.30.1360.40:FF:000001">
    <property type="entry name" value="Ribosome-recycling factor"/>
    <property type="match status" value="1"/>
</dbReference>
<comment type="caution">
    <text evidence="9">The sequence shown here is derived from an EMBL/GenBank/DDBJ whole genome shotgun (WGS) entry which is preliminary data.</text>
</comment>
<name>A0A2W4J2U3_9PSEU</name>
<dbReference type="AlphaFoldDB" id="A0A2W4J2U3"/>
<protein>
    <recommendedName>
        <fullName evidence="5">Ribosome-recycling factor</fullName>
        <shortName evidence="5">RRF</shortName>
    </recommendedName>
    <alternativeName>
        <fullName evidence="5">Ribosome-releasing factor</fullName>
    </alternativeName>
</protein>
<comment type="similarity">
    <text evidence="2 5">Belongs to the RRF family.</text>
</comment>
<evidence type="ECO:0000256" key="1">
    <source>
        <dbReference type="ARBA" id="ARBA00004496"/>
    </source>
</evidence>
<organism evidence="9">
    <name type="scientific">Thermocrispum agreste</name>
    <dbReference type="NCBI Taxonomy" id="37925"/>
    <lineage>
        <taxon>Bacteria</taxon>
        <taxon>Bacillati</taxon>
        <taxon>Actinomycetota</taxon>
        <taxon>Actinomycetes</taxon>
        <taxon>Pseudonocardiales</taxon>
        <taxon>Pseudonocardiaceae</taxon>
        <taxon>Thermocrispum</taxon>
    </lineage>
</organism>
<dbReference type="InterPro" id="IPR036191">
    <property type="entry name" value="RRF_sf"/>
</dbReference>
<reference evidence="8" key="2">
    <citation type="submission" date="2018-05" db="EMBL/GenBank/DDBJ databases">
        <authorList>
            <person name="Moura L."/>
            <person name="Setubal J.C."/>
        </authorList>
    </citation>
    <scope>NUCLEOTIDE SEQUENCE</scope>
    <source>
        <strain evidence="8">ZC4RG45</strain>
    </source>
</reference>
<dbReference type="HAMAP" id="MF_00040">
    <property type="entry name" value="RRF"/>
    <property type="match status" value="1"/>
</dbReference>
<dbReference type="EMBL" id="QGUI02000031">
    <property type="protein sequence ID" value="MFO7191477.1"/>
    <property type="molecule type" value="Genomic_DNA"/>
</dbReference>
<dbReference type="PANTHER" id="PTHR20982">
    <property type="entry name" value="RIBOSOME RECYCLING FACTOR"/>
    <property type="match status" value="1"/>
</dbReference>
<keyword evidence="6" id="KW-0175">Coiled coil</keyword>
<dbReference type="GO" id="GO:0043023">
    <property type="term" value="F:ribosomal large subunit binding"/>
    <property type="evidence" value="ECO:0007669"/>
    <property type="project" value="TreeGrafter"/>
</dbReference>
<dbReference type="GO" id="GO:0005737">
    <property type="term" value="C:cytoplasm"/>
    <property type="evidence" value="ECO:0007669"/>
    <property type="project" value="UniProtKB-SubCell"/>
</dbReference>
<proteinExistence type="inferred from homology"/>
<dbReference type="Gene3D" id="1.10.132.20">
    <property type="entry name" value="Ribosome-recycling factor"/>
    <property type="match status" value="1"/>
</dbReference>
<dbReference type="CDD" id="cd00520">
    <property type="entry name" value="RRF"/>
    <property type="match status" value="1"/>
</dbReference>
<dbReference type="GO" id="GO:0006415">
    <property type="term" value="P:translational termination"/>
    <property type="evidence" value="ECO:0007669"/>
    <property type="project" value="UniProtKB-UniRule"/>
</dbReference>
<evidence type="ECO:0000256" key="4">
    <source>
        <dbReference type="ARBA" id="ARBA00022917"/>
    </source>
</evidence>
<evidence type="ECO:0000256" key="3">
    <source>
        <dbReference type="ARBA" id="ARBA00022490"/>
    </source>
</evidence>
<feature type="domain" description="Ribosome recycling factor" evidence="7">
    <location>
        <begin position="21"/>
        <end position="183"/>
    </location>
</feature>
<evidence type="ECO:0000256" key="6">
    <source>
        <dbReference type="SAM" id="Coils"/>
    </source>
</evidence>
<comment type="subcellular location">
    <subcellularLocation>
        <location evidence="1 5">Cytoplasm</location>
    </subcellularLocation>
</comment>
<evidence type="ECO:0000313" key="10">
    <source>
        <dbReference type="Proteomes" id="UP000249324"/>
    </source>
</evidence>
<evidence type="ECO:0000313" key="9">
    <source>
        <dbReference type="EMBL" id="PZM93254.1"/>
    </source>
</evidence>
<accession>A0A2W4J2U3</accession>
<reference evidence="8" key="4">
    <citation type="submission" date="2023-08" db="EMBL/GenBank/DDBJ databases">
        <authorList>
            <person name="Guima S.E.S."/>
            <person name="Martins L.F."/>
            <person name="Silva A.M."/>
            <person name="Setubal J.C."/>
        </authorList>
    </citation>
    <scope>NUCLEOTIDE SEQUENCE</scope>
    <source>
        <strain evidence="8">ZC4RG45</strain>
    </source>
</reference>
<dbReference type="InterPro" id="IPR023584">
    <property type="entry name" value="Ribosome_recyc_fac_dom"/>
</dbReference>
<evidence type="ECO:0000256" key="2">
    <source>
        <dbReference type="ARBA" id="ARBA00005912"/>
    </source>
</evidence>
<keyword evidence="4 5" id="KW-0648">Protein biosynthesis</keyword>
<dbReference type="STRING" id="1111738.GCA_000427905_00600"/>
<reference evidence="9" key="1">
    <citation type="submission" date="2018-05" db="EMBL/GenBank/DDBJ databases">
        <authorList>
            <person name="Lanie J.A."/>
            <person name="Ng W.-L."/>
            <person name="Kazmierczak K.M."/>
            <person name="Andrzejewski T.M."/>
            <person name="Davidsen T.M."/>
            <person name="Wayne K.J."/>
            <person name="Tettelin H."/>
            <person name="Glass J.I."/>
            <person name="Rusch D."/>
            <person name="Podicherti R."/>
            <person name="Tsui H.-C.T."/>
            <person name="Winkler M.E."/>
        </authorList>
    </citation>
    <scope>NUCLEOTIDE SEQUENCE</scope>
    <source>
        <strain evidence="9">ZC4RG45</strain>
    </source>
</reference>
<dbReference type="FunFam" id="1.10.132.20:FF:000001">
    <property type="entry name" value="Ribosome-recycling factor"/>
    <property type="match status" value="1"/>
</dbReference>
<comment type="function">
    <text evidence="5">Responsible for the release of ribosomes from messenger RNA at the termination of protein biosynthesis. May increase the efficiency of translation by recycling ribosomes from one round of translation to another.</text>
</comment>
<gene>
    <name evidence="5 8" type="primary">frr</name>
    <name evidence="8" type="ORF">DIU77_004470</name>
    <name evidence="9" type="ORF">DIU77_15330</name>
</gene>
<dbReference type="Proteomes" id="UP000249324">
    <property type="component" value="Unassembled WGS sequence"/>
</dbReference>